<evidence type="ECO:0000256" key="3">
    <source>
        <dbReference type="ARBA" id="ARBA00022448"/>
    </source>
</evidence>
<dbReference type="EMBL" id="CP063408">
    <property type="protein sequence ID" value="QSZ34042.1"/>
    <property type="molecule type" value="Genomic_DNA"/>
</dbReference>
<dbReference type="InterPro" id="IPR048319">
    <property type="entry name" value="Vps52_CC"/>
</dbReference>
<evidence type="ECO:0000313" key="10">
    <source>
        <dbReference type="Proteomes" id="UP000672032"/>
    </source>
</evidence>
<comment type="subcellular location">
    <subcellularLocation>
        <location evidence="1">Golgi apparatus</location>
        <location evidence="1">trans-Golgi network</location>
    </subcellularLocation>
</comment>
<evidence type="ECO:0000256" key="2">
    <source>
        <dbReference type="ARBA" id="ARBA00008180"/>
    </source>
</evidence>
<feature type="region of interest" description="Disordered" evidence="6">
    <location>
        <begin position="1"/>
        <end position="127"/>
    </location>
</feature>
<keyword evidence="5" id="KW-0333">Golgi apparatus</keyword>
<feature type="domain" description="Vps52 coiled-coil" evidence="7">
    <location>
        <begin position="168"/>
        <end position="335"/>
    </location>
</feature>
<dbReference type="GO" id="GO:0032456">
    <property type="term" value="P:endocytic recycling"/>
    <property type="evidence" value="ECO:0007669"/>
    <property type="project" value="TreeGrafter"/>
</dbReference>
<dbReference type="GO" id="GO:0019905">
    <property type="term" value="F:syntaxin binding"/>
    <property type="evidence" value="ECO:0007669"/>
    <property type="project" value="TreeGrafter"/>
</dbReference>
<evidence type="ECO:0000259" key="8">
    <source>
        <dbReference type="Pfam" id="PF20655"/>
    </source>
</evidence>
<dbReference type="GO" id="GO:0015031">
    <property type="term" value="P:protein transport"/>
    <property type="evidence" value="ECO:0007669"/>
    <property type="project" value="UniProtKB-KW"/>
</dbReference>
<dbReference type="AlphaFoldDB" id="A0A8A3PFM6"/>
<keyword evidence="10" id="KW-1185">Reference proteome</keyword>
<dbReference type="OrthoDB" id="19482at2759"/>
<evidence type="ECO:0000256" key="6">
    <source>
        <dbReference type="SAM" id="MobiDB-lite"/>
    </source>
</evidence>
<keyword evidence="3" id="KW-0813">Transport</keyword>
<evidence type="ECO:0000256" key="5">
    <source>
        <dbReference type="ARBA" id="ARBA00023034"/>
    </source>
</evidence>
<dbReference type="GO" id="GO:0000938">
    <property type="term" value="C:GARP complex"/>
    <property type="evidence" value="ECO:0007669"/>
    <property type="project" value="TreeGrafter"/>
</dbReference>
<keyword evidence="4" id="KW-0653">Protein transport</keyword>
<proteinExistence type="inferred from homology"/>
<evidence type="ECO:0000313" key="9">
    <source>
        <dbReference type="EMBL" id="QSZ34042.1"/>
    </source>
</evidence>
<dbReference type="PANTHER" id="PTHR14190">
    <property type="entry name" value="SUPPRESSOR OF ACTIN MUTATIONS 2/VACUOLAR PROTEIN SORTING 52"/>
    <property type="match status" value="1"/>
</dbReference>
<dbReference type="Pfam" id="PF04129">
    <property type="entry name" value="Vps52_CC"/>
    <property type="match status" value="1"/>
</dbReference>
<comment type="similarity">
    <text evidence="2">Belongs to the VPS52 family.</text>
</comment>
<gene>
    <name evidence="9" type="ORF">DSL72_005622</name>
</gene>
<evidence type="ECO:0000256" key="4">
    <source>
        <dbReference type="ARBA" id="ARBA00022927"/>
    </source>
</evidence>
<dbReference type="Pfam" id="PF20655">
    <property type="entry name" value="Vps52_C"/>
    <property type="match status" value="1"/>
</dbReference>
<feature type="domain" description="Vps52 C-terminal" evidence="8">
    <location>
        <begin position="352"/>
        <end position="649"/>
    </location>
</feature>
<reference evidence="9" key="1">
    <citation type="submission" date="2020-10" db="EMBL/GenBank/DDBJ databases">
        <title>Genome Sequence of Monilinia vaccinii-corymbosi Sheds Light on Mummy Berry Disease Infection of Blueberry and Mating Type.</title>
        <authorList>
            <person name="Yow A.G."/>
            <person name="Zhang Y."/>
            <person name="Bansal K."/>
            <person name="Eacker S.M."/>
            <person name="Sullivan S."/>
            <person name="Liachko I."/>
            <person name="Cubeta M.A."/>
            <person name="Rollins J.A."/>
            <person name="Ashrafi H."/>
        </authorList>
    </citation>
    <scope>NUCLEOTIDE SEQUENCE</scope>
    <source>
        <strain evidence="9">RL-1</strain>
    </source>
</reference>
<dbReference type="PANTHER" id="PTHR14190:SF7">
    <property type="entry name" value="VACUOLAR PROTEIN SORTING-ASSOCIATED PROTEIN 52 HOMOLOG"/>
    <property type="match status" value="1"/>
</dbReference>
<dbReference type="GO" id="GO:0042147">
    <property type="term" value="P:retrograde transport, endosome to Golgi"/>
    <property type="evidence" value="ECO:0007669"/>
    <property type="project" value="TreeGrafter"/>
</dbReference>
<feature type="compositionally biased region" description="Low complexity" evidence="6">
    <location>
        <begin position="25"/>
        <end position="77"/>
    </location>
</feature>
<protein>
    <submittedName>
        <fullName evidence="9">Uncharacterized protein</fullName>
    </submittedName>
</protein>
<name>A0A8A3PFM6_9HELO</name>
<dbReference type="InterPro" id="IPR048361">
    <property type="entry name" value="Vps52_C"/>
</dbReference>
<accession>A0A8A3PFM6</accession>
<organism evidence="9 10">
    <name type="scientific">Monilinia vaccinii-corymbosi</name>
    <dbReference type="NCBI Taxonomy" id="61207"/>
    <lineage>
        <taxon>Eukaryota</taxon>
        <taxon>Fungi</taxon>
        <taxon>Dikarya</taxon>
        <taxon>Ascomycota</taxon>
        <taxon>Pezizomycotina</taxon>
        <taxon>Leotiomycetes</taxon>
        <taxon>Helotiales</taxon>
        <taxon>Sclerotiniaceae</taxon>
        <taxon>Monilinia</taxon>
    </lineage>
</organism>
<evidence type="ECO:0000259" key="7">
    <source>
        <dbReference type="Pfam" id="PF04129"/>
    </source>
</evidence>
<dbReference type="GO" id="GO:0006896">
    <property type="term" value="P:Golgi to vacuole transport"/>
    <property type="evidence" value="ECO:0007669"/>
    <property type="project" value="TreeGrafter"/>
</dbReference>
<sequence length="654" mass="73186">MWSLDRLSSHATTPSASPPPPPLNRNPTLPRRPSRLVPSPVGGRPSFNPRSSSLSLVSNDSNSSLLSSSRRPNGSNLKQAATPPNVPDPLEVLGTLLNNGEGVKPPSAEGRRATNGTVPSIRREDEEGEWDFGGLSLHDIVAGEPCDDGDEHVYESQTLEEYELEKVKLEDLHRSIRACDDVLNSVEINLTSFQNDLAMVSAEIETLQARSTALSVRLENRKVVENGLGPIVEEISISPAVVRKIVDGAIDEAWVRALAEVEKRSKAMDTKFKDQRNIKGVNDLKPLLENLVSKALERIRDFLVAQVKALRSPNINAQIIQQQHFLRYKDLYAFLHRHHPKLAEELGQAYMNTMRWYFLNQFTRYSKALEKMKLHVLDRHDVLGSDDGSRKATLLSASKPAGPPHDAFNLGRRIDLLKTSNHTALPSFLAEEDKQTHYMEFPFRNFNLALIDNASAEYSFLTSFFSPSLSYATISRHFNYIFEPTFALGQSLTKSLVHDSHDCLGLLLCVRLNQHFAFSLQRRKIPAVDPYINATSMLLWPRFQLTMDTHCDSVRALTSGLPTRKPSASEQAKQSAAPHFMTQRFGQFLQGVLELSTEAGDDEPVASSLARLRSEMEAFLTKYAGVIADKRKKERFLFNNYSLILTIVGDVEAF</sequence>
<dbReference type="Proteomes" id="UP000672032">
    <property type="component" value="Chromosome 4"/>
</dbReference>
<dbReference type="InterPro" id="IPR007258">
    <property type="entry name" value="Vps52"/>
</dbReference>
<dbReference type="GO" id="GO:0005829">
    <property type="term" value="C:cytosol"/>
    <property type="evidence" value="ECO:0007669"/>
    <property type="project" value="GOC"/>
</dbReference>
<evidence type="ECO:0000256" key="1">
    <source>
        <dbReference type="ARBA" id="ARBA00004601"/>
    </source>
</evidence>